<dbReference type="eggNOG" id="COG2963">
    <property type="taxonomic scope" value="Bacteria"/>
</dbReference>
<keyword evidence="2" id="KW-1185">Reference proteome</keyword>
<proteinExistence type="predicted"/>
<organism evidence="1 2">
    <name type="scientific">Rubidibacter lacunae KORDI 51-2</name>
    <dbReference type="NCBI Taxonomy" id="582515"/>
    <lineage>
        <taxon>Bacteria</taxon>
        <taxon>Bacillati</taxon>
        <taxon>Cyanobacteriota</taxon>
        <taxon>Cyanophyceae</taxon>
        <taxon>Oscillatoriophycideae</taxon>
        <taxon>Chroococcales</taxon>
        <taxon>Aphanothecaceae</taxon>
        <taxon>Rubidibacter</taxon>
    </lineage>
</organism>
<evidence type="ECO:0000313" key="2">
    <source>
        <dbReference type="Proteomes" id="UP000016960"/>
    </source>
</evidence>
<dbReference type="AlphaFoldDB" id="U5DIQ0"/>
<reference evidence="1 2" key="1">
    <citation type="submission" date="2013-05" db="EMBL/GenBank/DDBJ databases">
        <title>Draft genome sequence of Rubidibacter lacunae KORDI 51-2.</title>
        <authorList>
            <person name="Choi D.H."/>
            <person name="Noh J.H."/>
            <person name="Kwon K.-K."/>
            <person name="Lee J.-H."/>
            <person name="Ryu J.-Y."/>
        </authorList>
    </citation>
    <scope>NUCLEOTIDE SEQUENCE [LARGE SCALE GENOMIC DNA]</scope>
    <source>
        <strain evidence="1 2">KORDI 51-2</strain>
    </source>
</reference>
<comment type="caution">
    <text evidence="1">The sequence shown here is derived from an EMBL/GenBank/DDBJ whole genome shotgun (WGS) entry which is preliminary data.</text>
</comment>
<gene>
    <name evidence="1" type="ORF">KR51_00017640</name>
</gene>
<protein>
    <submittedName>
        <fullName evidence="1">Uncharacterized protein</fullName>
    </submittedName>
</protein>
<accession>U5DIQ0</accession>
<dbReference type="Proteomes" id="UP000016960">
    <property type="component" value="Unassembled WGS sequence"/>
</dbReference>
<evidence type="ECO:0000313" key="1">
    <source>
        <dbReference type="EMBL" id="ERN41546.1"/>
    </source>
</evidence>
<dbReference type="InParanoid" id="U5DIQ0"/>
<name>U5DIQ0_9CHRO</name>
<dbReference type="EMBL" id="ASSJ01000047">
    <property type="protein sequence ID" value="ERN41546.1"/>
    <property type="molecule type" value="Genomic_DNA"/>
</dbReference>
<sequence>MAPLLPSTSSPIVQEANACQHGELRTLLQSEKFSHNKTQRWRRKFVQGGIASLTKTARDPKSYLTNEQRNITALKKKFQRLEYQLGFQVDELAVDGNLSIHSDIKGCLWIGFFGEDCRSPVHCY</sequence>